<evidence type="ECO:0000256" key="2">
    <source>
        <dbReference type="ARBA" id="ARBA00006562"/>
    </source>
</evidence>
<gene>
    <name evidence="9" type="ORF">KGF57_005364</name>
</gene>
<dbReference type="GO" id="GO:0000956">
    <property type="term" value="P:nuclear-transcribed mRNA catabolic process"/>
    <property type="evidence" value="ECO:0007669"/>
    <property type="project" value="TreeGrafter"/>
</dbReference>
<dbReference type="GO" id="GO:0000166">
    <property type="term" value="F:nucleotide binding"/>
    <property type="evidence" value="ECO:0007669"/>
    <property type="project" value="UniProtKB-KW"/>
</dbReference>
<proteinExistence type="inferred from homology"/>
<dbReference type="Pfam" id="PF08652">
    <property type="entry name" value="RAI1"/>
    <property type="match status" value="1"/>
</dbReference>
<reference evidence="9 10" key="1">
    <citation type="journal article" date="2022" name="DNA Res.">
        <title>Genome analysis of five recently described species of the CUG-Ser clade uncovers Candida theae as a new hybrid lineage with pathogenic potential in the Candida parapsilosis species complex.</title>
        <authorList>
            <person name="Mixao V."/>
            <person name="Del Olmo V."/>
            <person name="Hegedusova E."/>
            <person name="Saus E."/>
            <person name="Pryszcz L."/>
            <person name="Cillingova A."/>
            <person name="Nosek J."/>
            <person name="Gabaldon T."/>
        </authorList>
    </citation>
    <scope>NUCLEOTIDE SEQUENCE [LARGE SCALE GENOMIC DNA]</scope>
    <source>
        <strain evidence="9 10">CBS 12239</strain>
    </source>
</reference>
<comment type="catalytic activity">
    <reaction evidence="5">
        <text>a 5'-end triphospho-ribonucleoside in mRNA + H2O = a 5'-end phospho-ribonucleoside in mRNA + diphosphate + H(+)</text>
        <dbReference type="Rhea" id="RHEA:78683"/>
        <dbReference type="Rhea" id="RHEA-COMP:15692"/>
        <dbReference type="Rhea" id="RHEA-COMP:17164"/>
        <dbReference type="ChEBI" id="CHEBI:15377"/>
        <dbReference type="ChEBI" id="CHEBI:15378"/>
        <dbReference type="ChEBI" id="CHEBI:33019"/>
        <dbReference type="ChEBI" id="CHEBI:138282"/>
        <dbReference type="ChEBI" id="CHEBI:167618"/>
    </reaction>
    <physiologicalReaction direction="left-to-right" evidence="5">
        <dbReference type="Rhea" id="RHEA:78684"/>
    </physiologicalReaction>
</comment>
<dbReference type="EC" id="3.6.1.-" evidence="7"/>
<dbReference type="GeneID" id="76153408"/>
<name>A0AAD5BAB1_9ASCO</name>
<evidence type="ECO:0000256" key="7">
    <source>
        <dbReference type="RuleBase" id="RU367113"/>
    </source>
</evidence>
<keyword evidence="3 7" id="KW-0540">Nuclease</keyword>
<evidence type="ECO:0000256" key="1">
    <source>
        <dbReference type="ARBA" id="ARBA00001968"/>
    </source>
</evidence>
<dbReference type="EMBL" id="JAIHNG010000179">
    <property type="protein sequence ID" value="KAI5948619.1"/>
    <property type="molecule type" value="Genomic_DNA"/>
</dbReference>
<organism evidence="9 10">
    <name type="scientific">Candida theae</name>
    <dbReference type="NCBI Taxonomy" id="1198502"/>
    <lineage>
        <taxon>Eukaryota</taxon>
        <taxon>Fungi</taxon>
        <taxon>Dikarya</taxon>
        <taxon>Ascomycota</taxon>
        <taxon>Saccharomycotina</taxon>
        <taxon>Pichiomycetes</taxon>
        <taxon>Debaryomycetaceae</taxon>
        <taxon>Candida/Lodderomyces clade</taxon>
        <taxon>Candida</taxon>
    </lineage>
</organism>
<comment type="cofactor">
    <cofactor evidence="1 7">
        <name>a divalent metal cation</name>
        <dbReference type="ChEBI" id="CHEBI:60240"/>
    </cofactor>
</comment>
<comment type="caution">
    <text evidence="9">The sequence shown here is derived from an EMBL/GenBank/DDBJ whole genome shotgun (WGS) entry which is preliminary data.</text>
</comment>
<evidence type="ECO:0000313" key="10">
    <source>
        <dbReference type="Proteomes" id="UP001204833"/>
    </source>
</evidence>
<keyword evidence="7" id="KW-0547">Nucleotide-binding</keyword>
<evidence type="ECO:0000259" key="8">
    <source>
        <dbReference type="Pfam" id="PF08652"/>
    </source>
</evidence>
<protein>
    <recommendedName>
        <fullName evidence="7">Decapping nuclease</fullName>
        <ecNumber evidence="7">3.6.1.-</ecNumber>
    </recommendedName>
</protein>
<dbReference type="GO" id="GO:0003723">
    <property type="term" value="F:RNA binding"/>
    <property type="evidence" value="ECO:0007669"/>
    <property type="project" value="UniProtKB-KW"/>
</dbReference>
<evidence type="ECO:0000256" key="6">
    <source>
        <dbReference type="ARBA" id="ARBA00048124"/>
    </source>
</evidence>
<comment type="similarity">
    <text evidence="2 7">Belongs to the DXO/Dom3Z family.</text>
</comment>
<dbReference type="Proteomes" id="UP001204833">
    <property type="component" value="Unassembled WGS sequence"/>
</dbReference>
<keyword evidence="7" id="KW-0539">Nucleus</keyword>
<evidence type="ECO:0000256" key="5">
    <source>
        <dbReference type="ARBA" id="ARBA00044692"/>
    </source>
</evidence>
<dbReference type="PANTHER" id="PTHR12395">
    <property type="entry name" value="DOM-3 RELATED"/>
    <property type="match status" value="1"/>
</dbReference>
<feature type="domain" description="RAI1-like" evidence="8">
    <location>
        <begin position="37"/>
        <end position="382"/>
    </location>
</feature>
<evidence type="ECO:0000313" key="9">
    <source>
        <dbReference type="EMBL" id="KAI5948619.1"/>
    </source>
</evidence>
<evidence type="ECO:0000256" key="3">
    <source>
        <dbReference type="ARBA" id="ARBA00022722"/>
    </source>
</evidence>
<comment type="function">
    <text evidence="7">Decapping enzyme for NAD-capped RNAs: specifically hydrolyzes the nicotinamide adenine dinucleotide (NAD) cap from a subset of RNAs by removing the entire NAD moiety from the 5'-end of an NAD-capped RNA.</text>
</comment>
<evidence type="ECO:0000256" key="4">
    <source>
        <dbReference type="ARBA" id="ARBA00044676"/>
    </source>
</evidence>
<comment type="catalytic activity">
    <reaction evidence="6">
        <text>a 5'-end NAD(+)-phospho-ribonucleoside in mRNA + H2O = a 5'-end phospho-ribonucleoside in mRNA + NAD(+) + H(+)</text>
        <dbReference type="Rhea" id="RHEA:60880"/>
        <dbReference type="Rhea" id="RHEA-COMP:15692"/>
        <dbReference type="Rhea" id="RHEA-COMP:15698"/>
        <dbReference type="ChEBI" id="CHEBI:15377"/>
        <dbReference type="ChEBI" id="CHEBI:15378"/>
        <dbReference type="ChEBI" id="CHEBI:57540"/>
        <dbReference type="ChEBI" id="CHEBI:138282"/>
        <dbReference type="ChEBI" id="CHEBI:144029"/>
    </reaction>
    <physiologicalReaction direction="left-to-right" evidence="6">
        <dbReference type="Rhea" id="RHEA:60881"/>
    </physiologicalReaction>
</comment>
<dbReference type="GO" id="GO:0004518">
    <property type="term" value="F:nuclease activity"/>
    <property type="evidence" value="ECO:0007669"/>
    <property type="project" value="UniProtKB-KW"/>
</dbReference>
<dbReference type="GO" id="GO:0046872">
    <property type="term" value="F:metal ion binding"/>
    <property type="evidence" value="ECO:0007669"/>
    <property type="project" value="UniProtKB-KW"/>
</dbReference>
<comment type="subcellular location">
    <subcellularLocation>
        <location evidence="7">Nucleus</location>
    </subcellularLocation>
</comment>
<keyword evidence="7" id="KW-0694">RNA-binding</keyword>
<keyword evidence="10" id="KW-1185">Reference proteome</keyword>
<dbReference type="GO" id="GO:0034353">
    <property type="term" value="F:mRNA 5'-diphosphatase activity"/>
    <property type="evidence" value="ECO:0007669"/>
    <property type="project" value="TreeGrafter"/>
</dbReference>
<accession>A0AAD5BAB1</accession>
<dbReference type="PANTHER" id="PTHR12395:SF9">
    <property type="entry name" value="DECAPPING AND EXORIBONUCLEASE PROTEIN"/>
    <property type="match status" value="1"/>
</dbReference>
<dbReference type="InterPro" id="IPR039039">
    <property type="entry name" value="RAI1-like_fam"/>
</dbReference>
<dbReference type="GO" id="GO:0110155">
    <property type="term" value="P:NAD-cap decapping"/>
    <property type="evidence" value="ECO:0007669"/>
    <property type="project" value="TreeGrafter"/>
</dbReference>
<dbReference type="InterPro" id="IPR013961">
    <property type="entry name" value="RAI1"/>
</dbReference>
<dbReference type="RefSeq" id="XP_051606129.1">
    <property type="nucleotide sequence ID" value="XM_051754973.1"/>
</dbReference>
<dbReference type="GO" id="GO:0005634">
    <property type="term" value="C:nucleus"/>
    <property type="evidence" value="ECO:0007669"/>
    <property type="project" value="UniProtKB-SubCell"/>
</dbReference>
<dbReference type="GO" id="GO:0005829">
    <property type="term" value="C:cytosol"/>
    <property type="evidence" value="ECO:0007669"/>
    <property type="project" value="TreeGrafter"/>
</dbReference>
<dbReference type="AlphaFoldDB" id="A0AAD5BAB1"/>
<keyword evidence="7" id="KW-0378">Hydrolase</keyword>
<comment type="catalytic activity">
    <reaction evidence="4">
        <text>a 5'-end (N(7)-methyl 5'-triphosphoguanosine)-ribonucleoside-ribonucleotide in mRNA + H2O = a (N(7)-methyl 5'-triphosphoguanosine)-nucleoside + a 5'-end phospho-ribonucleoside in mRNA + H(+)</text>
        <dbReference type="Rhea" id="RHEA:66928"/>
        <dbReference type="Rhea" id="RHEA-COMP:15692"/>
        <dbReference type="Rhea" id="RHEA-COMP:17313"/>
        <dbReference type="ChEBI" id="CHEBI:15377"/>
        <dbReference type="ChEBI" id="CHEBI:15378"/>
        <dbReference type="ChEBI" id="CHEBI:138282"/>
        <dbReference type="ChEBI" id="CHEBI:172876"/>
        <dbReference type="ChEBI" id="CHEBI:172877"/>
    </reaction>
    <physiologicalReaction direction="left-to-right" evidence="4">
        <dbReference type="Rhea" id="RHEA:66929"/>
    </physiologicalReaction>
</comment>
<keyword evidence="7" id="KW-0479">Metal-binding</keyword>
<sequence>MLDKIRLSVFDNIVNGVIGNDEDLIKALKKTRAFARDPEELCHYTKDDAGIKFADTGGLEKVKISFSRKETKKKNVKSERNQPIIGACLSKGFDRYTSPDLNNVYSLQDLFKAIKYLIESRKLSRDKLRVVTTRRHLMKLMCIPLNKQPVDFDVIYWRGLVIFAYNWDEEVKLVPDNIQKMLQYSGYQFEKVVTGKTSRDNASSFYTVTQHSVDAANVIYSAEIDCAIAKEPGLQNYVELKTHSTLLDDKLKTANKLQRKLMALYCQNKFISCNYSAMGFRSQDFRLASLKKYTEHELVGLLDKLPIFLTHSCSLKTKHIFQWYNLVISWLCQRHFDDNEKPHVFKLRFERKDELMDSHLAVEPVSDDEAVKTFNKLVPEWFQNFY</sequence>